<dbReference type="InterPro" id="IPR036852">
    <property type="entry name" value="Peptidase_S8/S53_dom_sf"/>
</dbReference>
<evidence type="ECO:0000256" key="9">
    <source>
        <dbReference type="ARBA" id="ARBA00023136"/>
    </source>
</evidence>
<keyword evidence="4 10" id="KW-0645">Protease</keyword>
<reference evidence="14 15" key="1">
    <citation type="submission" date="2021-10" db="EMBL/GenBank/DDBJ databases">
        <title>Streptomyces gossypii sp. nov., isolated from soil collected from cotton field.</title>
        <authorList>
            <person name="Ge X."/>
            <person name="Chen X."/>
            <person name="Liu W."/>
        </authorList>
    </citation>
    <scope>NUCLEOTIDE SEQUENCE [LARGE SCALE GENOMIC DNA]</scope>
    <source>
        <strain evidence="14 15">N2-109</strain>
    </source>
</reference>
<dbReference type="InterPro" id="IPR015500">
    <property type="entry name" value="Peptidase_S8_subtilisin-rel"/>
</dbReference>
<dbReference type="Proteomes" id="UP001156389">
    <property type="component" value="Unassembled WGS sequence"/>
</dbReference>
<keyword evidence="12" id="KW-0732">Signal</keyword>
<comment type="caution">
    <text evidence="14">The sequence shown here is derived from an EMBL/GenBank/DDBJ whole genome shotgun (WGS) entry which is preliminary data.</text>
</comment>
<gene>
    <name evidence="14" type="primary">mycP</name>
    <name evidence="14" type="ORF">LHJ74_01790</name>
</gene>
<keyword evidence="7 10" id="KW-0720">Serine protease</keyword>
<name>A0ABT2JMT9_9ACTN</name>
<feature type="signal peptide" evidence="12">
    <location>
        <begin position="1"/>
        <end position="39"/>
    </location>
</feature>
<feature type="domain" description="Peptidase S8/S53" evidence="13">
    <location>
        <begin position="65"/>
        <end position="328"/>
    </location>
</feature>
<dbReference type="PROSITE" id="PS51892">
    <property type="entry name" value="SUBTILASE"/>
    <property type="match status" value="1"/>
</dbReference>
<organism evidence="14 15">
    <name type="scientific">Streptomyces gossypii</name>
    <dbReference type="NCBI Taxonomy" id="2883101"/>
    <lineage>
        <taxon>Bacteria</taxon>
        <taxon>Bacillati</taxon>
        <taxon>Actinomycetota</taxon>
        <taxon>Actinomycetes</taxon>
        <taxon>Kitasatosporales</taxon>
        <taxon>Streptomycetaceae</taxon>
        <taxon>Streptomyces</taxon>
    </lineage>
</organism>
<evidence type="ECO:0000313" key="14">
    <source>
        <dbReference type="EMBL" id="MCT2588685.1"/>
    </source>
</evidence>
<evidence type="ECO:0000256" key="3">
    <source>
        <dbReference type="ARBA" id="ARBA00022475"/>
    </source>
</evidence>
<evidence type="ECO:0000256" key="10">
    <source>
        <dbReference type="PROSITE-ProRule" id="PRU01240"/>
    </source>
</evidence>
<dbReference type="PRINTS" id="PR00723">
    <property type="entry name" value="SUBTILISIN"/>
</dbReference>
<comment type="subcellular location">
    <subcellularLocation>
        <location evidence="1">Cell membrane</location>
        <topology evidence="1">Single-pass membrane protein</topology>
    </subcellularLocation>
</comment>
<evidence type="ECO:0000256" key="8">
    <source>
        <dbReference type="ARBA" id="ARBA00022989"/>
    </source>
</evidence>
<feature type="active site" description="Charge relay system" evidence="10">
    <location>
        <position position="280"/>
    </location>
</feature>
<evidence type="ECO:0000256" key="6">
    <source>
        <dbReference type="ARBA" id="ARBA00022801"/>
    </source>
</evidence>
<evidence type="ECO:0000256" key="11">
    <source>
        <dbReference type="SAM" id="Phobius"/>
    </source>
</evidence>
<evidence type="ECO:0000313" key="15">
    <source>
        <dbReference type="Proteomes" id="UP001156389"/>
    </source>
</evidence>
<dbReference type="GO" id="GO:0008233">
    <property type="term" value="F:peptidase activity"/>
    <property type="evidence" value="ECO:0007669"/>
    <property type="project" value="UniProtKB-KW"/>
</dbReference>
<dbReference type="Gene3D" id="3.40.50.200">
    <property type="entry name" value="Peptidase S8/S53 domain"/>
    <property type="match status" value="1"/>
</dbReference>
<dbReference type="InterPro" id="IPR050131">
    <property type="entry name" value="Peptidase_S8_subtilisin-like"/>
</dbReference>
<dbReference type="PROSITE" id="PS00136">
    <property type="entry name" value="SUBTILASE_ASP"/>
    <property type="match status" value="1"/>
</dbReference>
<keyword evidence="9 11" id="KW-0472">Membrane</keyword>
<protein>
    <submittedName>
        <fullName evidence="14">Type VII secretion-associated serine protease mycosin</fullName>
    </submittedName>
</protein>
<evidence type="ECO:0000256" key="12">
    <source>
        <dbReference type="SAM" id="SignalP"/>
    </source>
</evidence>
<dbReference type="InterPro" id="IPR000209">
    <property type="entry name" value="Peptidase_S8/S53_dom"/>
</dbReference>
<sequence length="407" mass="42063">MTAHHLRPSGHPRRTATLLLALLLAACTLLTSAPGTAFAADGDIQRRQWGLKAVNAGDAWKTTKGEGVTVAVLDTGVDGSHPDLRGSVLTGKDMVGFGAARGDAPWARHGTAMAGIIAGHGHGPDASEGLLGVAPETKILPVRVLLEEGDPQRDKARRDRGGALAEGIRWAVDHGADVINLSLGDDSDSAHPEPREDAAVRYALRKGVAVVASAGNAGEDGDHVSYPAAYPGVIAVAAVDQSGARASFSTRRWYATVAAPGKDVIISEPDRRYYEGWGTSAAAAFVSGAVALVRAAHPDLTPAQIKDLIADTARNTPEGGRSDALGTGIVDPAAAIEMGTDLSARTLEPSRLPQEERYFGTGPDQQDGGGGGWLAPVAGVCGVLLIGVALALLRGFRLRLRPGLPRS</sequence>
<dbReference type="InterPro" id="IPR023834">
    <property type="entry name" value="T7SS_pept_S8A_mycosin"/>
</dbReference>
<evidence type="ECO:0000256" key="1">
    <source>
        <dbReference type="ARBA" id="ARBA00004162"/>
    </source>
</evidence>
<evidence type="ECO:0000256" key="4">
    <source>
        <dbReference type="ARBA" id="ARBA00022670"/>
    </source>
</evidence>
<dbReference type="EMBL" id="JAJAGO010000001">
    <property type="protein sequence ID" value="MCT2588685.1"/>
    <property type="molecule type" value="Genomic_DNA"/>
</dbReference>
<dbReference type="PANTHER" id="PTHR43806:SF11">
    <property type="entry name" value="CEREVISIN-RELATED"/>
    <property type="match status" value="1"/>
</dbReference>
<comment type="similarity">
    <text evidence="2 10">Belongs to the peptidase S8 family.</text>
</comment>
<proteinExistence type="inferred from homology"/>
<dbReference type="PROSITE" id="PS51257">
    <property type="entry name" value="PROKAR_LIPOPROTEIN"/>
    <property type="match status" value="1"/>
</dbReference>
<dbReference type="SUPFAM" id="SSF52743">
    <property type="entry name" value="Subtilisin-like"/>
    <property type="match status" value="1"/>
</dbReference>
<evidence type="ECO:0000256" key="7">
    <source>
        <dbReference type="ARBA" id="ARBA00022825"/>
    </source>
</evidence>
<dbReference type="InterPro" id="IPR023827">
    <property type="entry name" value="Peptidase_S8_Asp-AS"/>
</dbReference>
<feature type="active site" description="Charge relay system" evidence="10">
    <location>
        <position position="109"/>
    </location>
</feature>
<feature type="chain" id="PRO_5045681383" evidence="12">
    <location>
        <begin position="40"/>
        <end position="407"/>
    </location>
</feature>
<keyword evidence="8 11" id="KW-1133">Transmembrane helix</keyword>
<dbReference type="PANTHER" id="PTHR43806">
    <property type="entry name" value="PEPTIDASE S8"/>
    <property type="match status" value="1"/>
</dbReference>
<feature type="active site" description="Charge relay system" evidence="10">
    <location>
        <position position="74"/>
    </location>
</feature>
<dbReference type="GO" id="GO:0006508">
    <property type="term" value="P:proteolysis"/>
    <property type="evidence" value="ECO:0007669"/>
    <property type="project" value="UniProtKB-KW"/>
</dbReference>
<keyword evidence="6 10" id="KW-0378">Hydrolase</keyword>
<keyword evidence="15" id="KW-1185">Reference proteome</keyword>
<dbReference type="NCBIfam" id="TIGR03921">
    <property type="entry name" value="T7SS_mycosin"/>
    <property type="match status" value="1"/>
</dbReference>
<keyword evidence="3" id="KW-1003">Cell membrane</keyword>
<evidence type="ECO:0000256" key="5">
    <source>
        <dbReference type="ARBA" id="ARBA00022692"/>
    </source>
</evidence>
<keyword evidence="5 11" id="KW-0812">Transmembrane</keyword>
<evidence type="ECO:0000259" key="13">
    <source>
        <dbReference type="Pfam" id="PF00082"/>
    </source>
</evidence>
<feature type="transmembrane region" description="Helical" evidence="11">
    <location>
        <begin position="373"/>
        <end position="393"/>
    </location>
</feature>
<dbReference type="RefSeq" id="WP_260215605.1">
    <property type="nucleotide sequence ID" value="NZ_JAJAGO010000001.1"/>
</dbReference>
<evidence type="ECO:0000256" key="2">
    <source>
        <dbReference type="ARBA" id="ARBA00011073"/>
    </source>
</evidence>
<accession>A0ABT2JMT9</accession>
<dbReference type="Pfam" id="PF00082">
    <property type="entry name" value="Peptidase_S8"/>
    <property type="match status" value="1"/>
</dbReference>